<dbReference type="RefSeq" id="WP_267624169.1">
    <property type="nucleotide sequence ID" value="NZ_JAODIW010000008.1"/>
</dbReference>
<dbReference type="GO" id="GO:0004181">
    <property type="term" value="F:metallocarboxypeptidase activity"/>
    <property type="evidence" value="ECO:0007669"/>
    <property type="project" value="UniProtKB-UniRule"/>
</dbReference>
<protein>
    <recommendedName>
        <fullName evidence="1">Metal-dependent carboxypeptidase</fullName>
        <ecNumber evidence="1">3.4.17.19</ecNumber>
    </recommendedName>
</protein>
<evidence type="ECO:0000256" key="3">
    <source>
        <dbReference type="PIRSR" id="PIRSR006615-2"/>
    </source>
</evidence>
<dbReference type="EMBL" id="JBHSDS010000006">
    <property type="protein sequence ID" value="MFC4358199.1"/>
    <property type="molecule type" value="Genomic_DNA"/>
</dbReference>
<keyword evidence="1" id="KW-0645">Protease</keyword>
<dbReference type="Pfam" id="PF02074">
    <property type="entry name" value="Peptidase_M32"/>
    <property type="match status" value="1"/>
</dbReference>
<dbReference type="PANTHER" id="PTHR34217">
    <property type="entry name" value="METAL-DEPENDENT CARBOXYPEPTIDASE"/>
    <property type="match status" value="1"/>
</dbReference>
<feature type="binding site" evidence="2">
    <location>
        <position position="299"/>
    </location>
    <ligand>
        <name>Zn(2+)</name>
        <dbReference type="ChEBI" id="CHEBI:29105"/>
        <note>catalytic</note>
    </ligand>
</feature>
<comment type="caution">
    <text evidence="4">The sequence shown here is derived from an EMBL/GenBank/DDBJ whole genome shotgun (WGS) entry which is preliminary data.</text>
</comment>
<organism evidence="4 5">
    <name type="scientific">Halobium salinum</name>
    <dbReference type="NCBI Taxonomy" id="1364940"/>
    <lineage>
        <taxon>Archaea</taxon>
        <taxon>Methanobacteriati</taxon>
        <taxon>Methanobacteriota</taxon>
        <taxon>Stenosarchaea group</taxon>
        <taxon>Halobacteria</taxon>
        <taxon>Halobacteriales</taxon>
        <taxon>Haloferacaceae</taxon>
        <taxon>Halobium</taxon>
    </lineage>
</organism>
<name>A0ABD5PBX5_9EURY</name>
<keyword evidence="5" id="KW-1185">Reference proteome</keyword>
<keyword evidence="2" id="KW-0862">Zinc</keyword>
<dbReference type="GO" id="GO:0046872">
    <property type="term" value="F:metal ion binding"/>
    <property type="evidence" value="ECO:0007669"/>
    <property type="project" value="UniProtKB-KW"/>
</dbReference>
<feature type="active site" description="Proton donor/acceptor" evidence="3">
    <location>
        <position position="271"/>
    </location>
</feature>
<keyword evidence="1 4" id="KW-0378">Hydrolase</keyword>
<feature type="binding site" evidence="2">
    <location>
        <position position="274"/>
    </location>
    <ligand>
        <name>Zn(2+)</name>
        <dbReference type="ChEBI" id="CHEBI:29105"/>
        <note>catalytic</note>
    </ligand>
</feature>
<dbReference type="PIRSF" id="PIRSF006615">
    <property type="entry name" value="Zn_crbxpep_Taq"/>
    <property type="match status" value="1"/>
</dbReference>
<dbReference type="GO" id="GO:0006508">
    <property type="term" value="P:proteolysis"/>
    <property type="evidence" value="ECO:0007669"/>
    <property type="project" value="UniProtKB-UniRule"/>
</dbReference>
<keyword evidence="1" id="KW-0482">Metalloprotease</keyword>
<proteinExistence type="inferred from homology"/>
<evidence type="ECO:0000256" key="1">
    <source>
        <dbReference type="PIRNR" id="PIRNR006615"/>
    </source>
</evidence>
<dbReference type="PROSITE" id="PS52034">
    <property type="entry name" value="PEPTIDASE_M32"/>
    <property type="match status" value="1"/>
</dbReference>
<keyword evidence="1 2" id="KW-0479">Metal-binding</keyword>
<dbReference type="AlphaFoldDB" id="A0ABD5PBX5"/>
<comment type="function">
    <text evidence="1">Broad specificity carboxypetidase that releases amino acids sequentially from the C-terminus, including neutral, aromatic, polar and basic residues.</text>
</comment>
<evidence type="ECO:0000256" key="2">
    <source>
        <dbReference type="PIRSR" id="PIRSR006615-1"/>
    </source>
</evidence>
<reference evidence="4 5" key="1">
    <citation type="journal article" date="2019" name="Int. J. Syst. Evol. Microbiol.">
        <title>The Global Catalogue of Microorganisms (GCM) 10K type strain sequencing project: providing services to taxonomists for standard genome sequencing and annotation.</title>
        <authorList>
            <consortium name="The Broad Institute Genomics Platform"/>
            <consortium name="The Broad Institute Genome Sequencing Center for Infectious Disease"/>
            <person name="Wu L."/>
            <person name="Ma J."/>
        </authorList>
    </citation>
    <scope>NUCLEOTIDE SEQUENCE [LARGE SCALE GENOMIC DNA]</scope>
    <source>
        <strain evidence="4 5">CGMCC 1.12553</strain>
    </source>
</reference>
<dbReference type="CDD" id="cd06460">
    <property type="entry name" value="M32_Taq"/>
    <property type="match status" value="1"/>
</dbReference>
<dbReference type="InterPro" id="IPR001333">
    <property type="entry name" value="Peptidase_M32_Taq"/>
</dbReference>
<dbReference type="SUPFAM" id="SSF55486">
    <property type="entry name" value="Metalloproteases ('zincins'), catalytic domain"/>
    <property type="match status" value="1"/>
</dbReference>
<evidence type="ECO:0000313" key="5">
    <source>
        <dbReference type="Proteomes" id="UP001595921"/>
    </source>
</evidence>
<feature type="binding site" evidence="2">
    <location>
        <position position="270"/>
    </location>
    <ligand>
        <name>Zn(2+)</name>
        <dbReference type="ChEBI" id="CHEBI:29105"/>
        <note>catalytic</note>
    </ligand>
</feature>
<dbReference type="EC" id="3.4.17.19" evidence="1"/>
<evidence type="ECO:0000313" key="4">
    <source>
        <dbReference type="EMBL" id="MFC4358199.1"/>
    </source>
</evidence>
<comment type="similarity">
    <text evidence="1">Belongs to the peptidase M32 family.</text>
</comment>
<gene>
    <name evidence="4" type="ORF">ACFO0N_09590</name>
</gene>
<dbReference type="PRINTS" id="PR00998">
    <property type="entry name" value="CRBOXYPTASET"/>
</dbReference>
<dbReference type="PANTHER" id="PTHR34217:SF1">
    <property type="entry name" value="CARBOXYPEPTIDASE 1"/>
    <property type="match status" value="1"/>
</dbReference>
<accession>A0ABD5PBX5</accession>
<keyword evidence="1 4" id="KW-0121">Carboxypeptidase</keyword>
<dbReference type="Proteomes" id="UP001595921">
    <property type="component" value="Unassembled WGS sequence"/>
</dbReference>
<comment type="catalytic activity">
    <reaction evidence="1">
        <text>Release of a C-terminal amino acid with broad specificity, except for -Pro.</text>
        <dbReference type="EC" id="3.4.17.19"/>
    </reaction>
</comment>
<sequence length="503" mass="56649">MSIDSSESAPEPDAAYDELTDRFARVSNLAQGALVLSWDQQTMMPEGGSPARGKQLSALFASRHDHLTDERTGELLSTLESSELDDERTAVVREIRREYDHAVDVPSELVEELTEAQTASQRTWQDAKAEDDFASFAPTLEELRELHVERAEHIDPGKAPYEVMYEGTDPDLPLSTVERVFERLREKLVPLIADIEARGDDLPRPFAGEFPEADQRALCEAALDELGYDRSRGRLDTAPHPFMAGNQFDARVTTRFTPDDPLDALTATIHEFGHASYQLGLPQEHYGSPLGQSVGRIHESQSRFWENHVGRSRPFWERFLPTLKEHLDGVDDVTVDEAYAAVNRIYPENLIRVEADELTYHLHIILRTEIDSAFVAGEVDADDIPELWNGKMEEYLGVVPDTDAEGCLQDIHWSTGFASFQNYTVGSVLAAQLDAAVREDLDVDGLVREGEYEPIAEWMTEHVHRHGQRYRTDELVEVATGEPLTADYFLDYVDEKFGALYGL</sequence>
<dbReference type="Gene3D" id="1.10.1370.30">
    <property type="match status" value="1"/>
</dbReference>
<comment type="cofactor">
    <cofactor evidence="2">
        <name>Zn(2+)</name>
        <dbReference type="ChEBI" id="CHEBI:29105"/>
    </cofactor>
    <text evidence="2">Binds 1 zinc ion per subunit.</text>
</comment>